<evidence type="ECO:0000313" key="1">
    <source>
        <dbReference type="EMBL" id="KAF7514334.1"/>
    </source>
</evidence>
<dbReference type="AlphaFoldDB" id="A0A8H7ATY8"/>
<organism evidence="1 2">
    <name type="scientific">Endocarpon pusillum</name>
    <dbReference type="NCBI Taxonomy" id="364733"/>
    <lineage>
        <taxon>Eukaryota</taxon>
        <taxon>Fungi</taxon>
        <taxon>Dikarya</taxon>
        <taxon>Ascomycota</taxon>
        <taxon>Pezizomycotina</taxon>
        <taxon>Eurotiomycetes</taxon>
        <taxon>Chaetothyriomycetidae</taxon>
        <taxon>Verrucariales</taxon>
        <taxon>Verrucariaceae</taxon>
        <taxon>Endocarpon</taxon>
    </lineage>
</organism>
<protein>
    <submittedName>
        <fullName evidence="1">Uncharacterized protein</fullName>
    </submittedName>
</protein>
<keyword evidence="2" id="KW-1185">Reference proteome</keyword>
<dbReference type="Proteomes" id="UP000606974">
    <property type="component" value="Unassembled WGS sequence"/>
</dbReference>
<name>A0A8H7ATY8_9EURO</name>
<reference evidence="1" key="1">
    <citation type="submission" date="2020-02" db="EMBL/GenBank/DDBJ databases">
        <authorList>
            <person name="Palmer J.M."/>
        </authorList>
    </citation>
    <scope>NUCLEOTIDE SEQUENCE</scope>
    <source>
        <strain evidence="1">EPUS1.4</strain>
        <tissue evidence="1">Thallus</tissue>
    </source>
</reference>
<gene>
    <name evidence="1" type="ORF">GJ744_000104</name>
</gene>
<accession>A0A8H7ATY8</accession>
<comment type="caution">
    <text evidence="1">The sequence shown here is derived from an EMBL/GenBank/DDBJ whole genome shotgun (WGS) entry which is preliminary data.</text>
</comment>
<proteinExistence type="predicted"/>
<sequence>MKQTLGITIEQPQIWPQHQKRVSSSDEVRHLDGFDMIYEGVTCAFILDYFSHSQPVISQNLMYYASFNQ</sequence>
<evidence type="ECO:0000313" key="2">
    <source>
        <dbReference type="Proteomes" id="UP000606974"/>
    </source>
</evidence>
<dbReference type="EMBL" id="JAACFV010000001">
    <property type="protein sequence ID" value="KAF7514334.1"/>
    <property type="molecule type" value="Genomic_DNA"/>
</dbReference>